<feature type="domain" description="EamA" evidence="7">
    <location>
        <begin position="8"/>
        <end position="137"/>
    </location>
</feature>
<feature type="transmembrane region" description="Helical" evidence="6">
    <location>
        <begin position="36"/>
        <end position="58"/>
    </location>
</feature>
<dbReference type="InterPro" id="IPR037185">
    <property type="entry name" value="EmrE-like"/>
</dbReference>
<keyword evidence="2" id="KW-1003">Cell membrane</keyword>
<feature type="transmembrane region" description="Helical" evidence="6">
    <location>
        <begin position="265"/>
        <end position="286"/>
    </location>
</feature>
<keyword evidence="3 6" id="KW-0812">Transmembrane</keyword>
<dbReference type="SUPFAM" id="SSF103481">
    <property type="entry name" value="Multidrug resistance efflux transporter EmrE"/>
    <property type="match status" value="2"/>
</dbReference>
<dbReference type="InterPro" id="IPR000620">
    <property type="entry name" value="EamA_dom"/>
</dbReference>
<evidence type="ECO:0000256" key="5">
    <source>
        <dbReference type="ARBA" id="ARBA00023136"/>
    </source>
</evidence>
<dbReference type="AlphaFoldDB" id="A0A5J6LEF5"/>
<evidence type="ECO:0000256" key="3">
    <source>
        <dbReference type="ARBA" id="ARBA00022692"/>
    </source>
</evidence>
<evidence type="ECO:0000313" key="9">
    <source>
        <dbReference type="Proteomes" id="UP000325606"/>
    </source>
</evidence>
<protein>
    <submittedName>
        <fullName evidence="8">EamA family transporter</fullName>
    </submittedName>
</protein>
<comment type="subcellular location">
    <subcellularLocation>
        <location evidence="1">Cell membrane</location>
        <topology evidence="1">Multi-pass membrane protein</topology>
    </subcellularLocation>
</comment>
<feature type="transmembrane region" description="Helical" evidence="6">
    <location>
        <begin position="208"/>
        <end position="226"/>
    </location>
</feature>
<feature type="transmembrane region" description="Helical" evidence="6">
    <location>
        <begin position="70"/>
        <end position="89"/>
    </location>
</feature>
<feature type="transmembrane region" description="Helical" evidence="6">
    <location>
        <begin position="143"/>
        <end position="161"/>
    </location>
</feature>
<dbReference type="Proteomes" id="UP000325606">
    <property type="component" value="Chromosome"/>
</dbReference>
<keyword evidence="5 6" id="KW-0472">Membrane</keyword>
<dbReference type="GO" id="GO:0005886">
    <property type="term" value="C:plasma membrane"/>
    <property type="evidence" value="ECO:0007669"/>
    <property type="project" value="UniProtKB-SubCell"/>
</dbReference>
<sequence length="292" mass="31687">MQHSALKSDFLLVLVTLLAATSWVFSREALTGMAPLQFIGGRFLCAGLILGAFGYSALKQLAGESWLRALMTGVVMGMAMCFWIMGLYHSDNMGIGAFITSLSVVFVPIVGRFLFATRTPVSTWIAMLIALIGLACLRLEGGFALSVSDLFFLAAALMLSLHFNLNSRYAVRIAPLPLTAIQLSMTGLVALTMSALLEAEALNLNSSLLGWLIASIVIGTCMRFFLQVKAQGMVSASHAAVIMTLEPVWASLIGVLLYAEHMTRLQLIGCCLIFSALLVSRWRFLLRRPARS</sequence>
<organism evidence="8 9">
    <name type="scientific">Nitrincola iocasae</name>
    <dbReference type="NCBI Taxonomy" id="2614693"/>
    <lineage>
        <taxon>Bacteria</taxon>
        <taxon>Pseudomonadati</taxon>
        <taxon>Pseudomonadota</taxon>
        <taxon>Gammaproteobacteria</taxon>
        <taxon>Oceanospirillales</taxon>
        <taxon>Oceanospirillaceae</taxon>
        <taxon>Nitrincola</taxon>
    </lineage>
</organism>
<dbReference type="Pfam" id="PF00892">
    <property type="entry name" value="EamA"/>
    <property type="match status" value="2"/>
</dbReference>
<feature type="transmembrane region" description="Helical" evidence="6">
    <location>
        <begin position="173"/>
        <end position="196"/>
    </location>
</feature>
<feature type="transmembrane region" description="Helical" evidence="6">
    <location>
        <begin position="121"/>
        <end position="137"/>
    </location>
</feature>
<dbReference type="PANTHER" id="PTHR42920:SF5">
    <property type="entry name" value="EAMA DOMAIN-CONTAINING PROTEIN"/>
    <property type="match status" value="1"/>
</dbReference>
<evidence type="ECO:0000256" key="6">
    <source>
        <dbReference type="SAM" id="Phobius"/>
    </source>
</evidence>
<dbReference type="InterPro" id="IPR051258">
    <property type="entry name" value="Diverse_Substrate_Transporter"/>
</dbReference>
<proteinExistence type="predicted"/>
<dbReference type="KEGG" id="nik:F5I99_09250"/>
<evidence type="ECO:0000256" key="2">
    <source>
        <dbReference type="ARBA" id="ARBA00022475"/>
    </source>
</evidence>
<dbReference type="RefSeq" id="WP_151055329.1">
    <property type="nucleotide sequence ID" value="NZ_CP044222.1"/>
</dbReference>
<feature type="transmembrane region" description="Helical" evidence="6">
    <location>
        <begin position="95"/>
        <end position="114"/>
    </location>
</feature>
<name>A0A5J6LEF5_9GAMM</name>
<reference evidence="8 9" key="1">
    <citation type="submission" date="2019-09" db="EMBL/GenBank/DDBJ databases">
        <title>Nitrincola iocasae sp. nov., a bacterium isolated from the sediment collected at a cold seep field in South China Sea.</title>
        <authorList>
            <person name="Zhang H."/>
            <person name="Wang H."/>
            <person name="Li C."/>
        </authorList>
    </citation>
    <scope>NUCLEOTIDE SEQUENCE [LARGE SCALE GENOMIC DNA]</scope>
    <source>
        <strain evidence="8 9">KXZD1103</strain>
    </source>
</reference>
<keyword evidence="9" id="KW-1185">Reference proteome</keyword>
<dbReference type="PANTHER" id="PTHR42920">
    <property type="entry name" value="OS03G0707200 PROTEIN-RELATED"/>
    <property type="match status" value="1"/>
</dbReference>
<accession>A0A5J6LEF5</accession>
<feature type="domain" description="EamA" evidence="7">
    <location>
        <begin position="149"/>
        <end position="279"/>
    </location>
</feature>
<evidence type="ECO:0000313" key="8">
    <source>
        <dbReference type="EMBL" id="QEW06672.1"/>
    </source>
</evidence>
<gene>
    <name evidence="8" type="ORF">F5I99_09250</name>
</gene>
<keyword evidence="4 6" id="KW-1133">Transmembrane helix</keyword>
<dbReference type="EMBL" id="CP044222">
    <property type="protein sequence ID" value="QEW06672.1"/>
    <property type="molecule type" value="Genomic_DNA"/>
</dbReference>
<evidence type="ECO:0000259" key="7">
    <source>
        <dbReference type="Pfam" id="PF00892"/>
    </source>
</evidence>
<evidence type="ECO:0000256" key="4">
    <source>
        <dbReference type="ARBA" id="ARBA00022989"/>
    </source>
</evidence>
<dbReference type="Gene3D" id="1.10.3730.20">
    <property type="match status" value="1"/>
</dbReference>
<evidence type="ECO:0000256" key="1">
    <source>
        <dbReference type="ARBA" id="ARBA00004651"/>
    </source>
</evidence>
<feature type="transmembrane region" description="Helical" evidence="6">
    <location>
        <begin position="238"/>
        <end position="259"/>
    </location>
</feature>